<protein>
    <submittedName>
        <fullName evidence="1">Uncharacterized protein</fullName>
    </submittedName>
</protein>
<name>A0AA38H2J0_9TREE</name>
<keyword evidence="2" id="KW-1185">Reference proteome</keyword>
<reference evidence="1" key="1">
    <citation type="journal article" date="2022" name="G3 (Bethesda)">
        <title>High quality genome of the basidiomycete yeast Dioszegia hungarica PDD-24b-2 isolated from cloud water.</title>
        <authorList>
            <person name="Jarrige D."/>
            <person name="Haridas S."/>
            <person name="Bleykasten-Grosshans C."/>
            <person name="Joly M."/>
            <person name="Nadalig T."/>
            <person name="Sancelme M."/>
            <person name="Vuilleumier S."/>
            <person name="Grigoriev I.V."/>
            <person name="Amato P."/>
            <person name="Bringel F."/>
        </authorList>
    </citation>
    <scope>NUCLEOTIDE SEQUENCE</scope>
    <source>
        <strain evidence="1">PDD-24b-2</strain>
    </source>
</reference>
<evidence type="ECO:0000313" key="1">
    <source>
        <dbReference type="EMBL" id="KAI9632943.1"/>
    </source>
</evidence>
<organism evidence="1 2">
    <name type="scientific">Dioszegia hungarica</name>
    <dbReference type="NCBI Taxonomy" id="4972"/>
    <lineage>
        <taxon>Eukaryota</taxon>
        <taxon>Fungi</taxon>
        <taxon>Dikarya</taxon>
        <taxon>Basidiomycota</taxon>
        <taxon>Agaricomycotina</taxon>
        <taxon>Tremellomycetes</taxon>
        <taxon>Tremellales</taxon>
        <taxon>Bulleribasidiaceae</taxon>
        <taxon>Dioszegia</taxon>
    </lineage>
</organism>
<evidence type="ECO:0000313" key="2">
    <source>
        <dbReference type="Proteomes" id="UP001164286"/>
    </source>
</evidence>
<proteinExistence type="predicted"/>
<accession>A0AA38H2J0</accession>
<dbReference type="RefSeq" id="XP_052942720.1">
    <property type="nucleotide sequence ID" value="XM_053091051.1"/>
</dbReference>
<dbReference type="Proteomes" id="UP001164286">
    <property type="component" value="Unassembled WGS sequence"/>
</dbReference>
<sequence length="251" mass="27487">MSSNDIDEKEPSITMVRKKSGLVLCVSKIMSTSEATKCGYSNYEPGHLTEMLPPNVDDGEGSEPRTFQTSVRYDSGIMGMTKAMGLLRSSSGFVKDEKPFWAWLSEEDSNGERTLVCWHREATTDGSTVATYSILEGKVKKGQGTVRKERNVSQDEATLDPDCPPEMLSAARRYRALGNPLPLHDFVTHLDMADGRSVVLHQPYASNAIWSGGDPVTACADFRPLGYGKAYIVTLMDPSNAESHRSDGPAE</sequence>
<dbReference type="EMBL" id="JAKWFO010000013">
    <property type="protein sequence ID" value="KAI9632943.1"/>
    <property type="molecule type" value="Genomic_DNA"/>
</dbReference>
<gene>
    <name evidence="1" type="ORF">MKK02DRAFT_40318</name>
</gene>
<dbReference type="AlphaFoldDB" id="A0AA38H2J0"/>
<dbReference type="GeneID" id="77730256"/>
<comment type="caution">
    <text evidence="1">The sequence shown here is derived from an EMBL/GenBank/DDBJ whole genome shotgun (WGS) entry which is preliminary data.</text>
</comment>